<sequence length="90" mass="10400">MTFYRSEAPNGVRIVCMLWNDPDPYLSSYFDDCALPVDVFHFKSKHKEKDLDCGHNCNPYIWPELCINDGKWQFNSSAANAWYGGFQVIA</sequence>
<dbReference type="Proteomes" id="UP001385951">
    <property type="component" value="Unassembled WGS sequence"/>
</dbReference>
<gene>
    <name evidence="1" type="ORF">QCA50_006368</name>
</gene>
<proteinExistence type="predicted"/>
<dbReference type="AlphaFoldDB" id="A0AAW0GDH7"/>
<organism evidence="1 2">
    <name type="scientific">Cerrena zonata</name>
    <dbReference type="NCBI Taxonomy" id="2478898"/>
    <lineage>
        <taxon>Eukaryota</taxon>
        <taxon>Fungi</taxon>
        <taxon>Dikarya</taxon>
        <taxon>Basidiomycota</taxon>
        <taxon>Agaricomycotina</taxon>
        <taxon>Agaricomycetes</taxon>
        <taxon>Polyporales</taxon>
        <taxon>Cerrenaceae</taxon>
        <taxon>Cerrena</taxon>
    </lineage>
</organism>
<dbReference type="EMBL" id="JASBNA010000007">
    <property type="protein sequence ID" value="KAK7689729.1"/>
    <property type="molecule type" value="Genomic_DNA"/>
</dbReference>
<comment type="caution">
    <text evidence="1">The sequence shown here is derived from an EMBL/GenBank/DDBJ whole genome shotgun (WGS) entry which is preliminary data.</text>
</comment>
<evidence type="ECO:0000313" key="2">
    <source>
        <dbReference type="Proteomes" id="UP001385951"/>
    </source>
</evidence>
<protein>
    <submittedName>
        <fullName evidence="1">Uncharacterized protein</fullName>
    </submittedName>
</protein>
<accession>A0AAW0GDH7</accession>
<evidence type="ECO:0000313" key="1">
    <source>
        <dbReference type="EMBL" id="KAK7689729.1"/>
    </source>
</evidence>
<reference evidence="1 2" key="1">
    <citation type="submission" date="2022-09" db="EMBL/GenBank/DDBJ databases">
        <authorList>
            <person name="Palmer J.M."/>
        </authorList>
    </citation>
    <scope>NUCLEOTIDE SEQUENCE [LARGE SCALE GENOMIC DNA]</scope>
    <source>
        <strain evidence="1 2">DSM 7382</strain>
    </source>
</reference>
<name>A0AAW0GDH7_9APHY</name>
<keyword evidence="2" id="KW-1185">Reference proteome</keyword>